<dbReference type="GO" id="GO:0006865">
    <property type="term" value="P:amino acid transport"/>
    <property type="evidence" value="ECO:0007669"/>
    <property type="project" value="UniProtKB-KW"/>
</dbReference>
<organism evidence="10 11">
    <name type="scientific">Vibrio quintilis</name>
    <dbReference type="NCBI Taxonomy" id="1117707"/>
    <lineage>
        <taxon>Bacteria</taxon>
        <taxon>Pseudomonadati</taxon>
        <taxon>Pseudomonadota</taxon>
        <taxon>Gammaproteobacteria</taxon>
        <taxon>Vibrionales</taxon>
        <taxon>Vibrionaceae</taxon>
        <taxon>Vibrio</taxon>
    </lineage>
</organism>
<dbReference type="Gene3D" id="1.20.1740.10">
    <property type="entry name" value="Amino acid/polyamine transporter I"/>
    <property type="match status" value="1"/>
</dbReference>
<keyword evidence="7 9" id="KW-1133">Transmembrane helix</keyword>
<name>A0A1M7Z0X4_9VIBR</name>
<dbReference type="NCBIfam" id="TIGR00905">
    <property type="entry name" value="2A0302"/>
    <property type="match status" value="1"/>
</dbReference>
<dbReference type="RefSeq" id="WP_073586055.1">
    <property type="nucleotide sequence ID" value="NZ_AP024898.1"/>
</dbReference>
<dbReference type="OrthoDB" id="3185104at2"/>
<comment type="subcellular location">
    <subcellularLocation>
        <location evidence="1">Cell membrane</location>
        <topology evidence="1">Multi-pass membrane protein</topology>
    </subcellularLocation>
</comment>
<dbReference type="InterPro" id="IPR002293">
    <property type="entry name" value="AA/rel_permease1"/>
</dbReference>
<keyword evidence="5 9" id="KW-0812">Transmembrane</keyword>
<dbReference type="GO" id="GO:0005886">
    <property type="term" value="C:plasma membrane"/>
    <property type="evidence" value="ECO:0007669"/>
    <property type="project" value="UniProtKB-SubCell"/>
</dbReference>
<feature type="transmembrane region" description="Helical" evidence="9">
    <location>
        <begin position="414"/>
        <end position="432"/>
    </location>
</feature>
<keyword evidence="3" id="KW-0813">Transport</keyword>
<keyword evidence="4" id="KW-1003">Cell membrane</keyword>
<dbReference type="PANTHER" id="PTHR42770">
    <property type="entry name" value="AMINO ACID TRANSPORTER-RELATED"/>
    <property type="match status" value="1"/>
</dbReference>
<feature type="transmembrane region" description="Helical" evidence="9">
    <location>
        <begin position="235"/>
        <end position="258"/>
    </location>
</feature>
<evidence type="ECO:0000256" key="1">
    <source>
        <dbReference type="ARBA" id="ARBA00004651"/>
    </source>
</evidence>
<comment type="similarity">
    <text evidence="2">Belongs to the amino acid-polyamine-organocation (APC) superfamily. Basic amino acid/polyamine antiporter (APA) (TC 2.A.3.2) family.</text>
</comment>
<evidence type="ECO:0000313" key="10">
    <source>
        <dbReference type="EMBL" id="SHO58609.1"/>
    </source>
</evidence>
<dbReference type="PANTHER" id="PTHR42770:SF4">
    <property type="entry name" value="ARGININE_ORNITHINE ANTIPORTER-RELATED"/>
    <property type="match status" value="1"/>
</dbReference>
<dbReference type="PIRSF" id="PIRSF006060">
    <property type="entry name" value="AA_transporter"/>
    <property type="match status" value="1"/>
</dbReference>
<sequence length="443" mass="47576">MNNNNKIGLAALTALVFSSMVGAGIFSLPQNMAEVAGVDAMIVGWLITGAGILLLAGCFLHLSRLVPELDGGIYTYAKAGFGDTAGFLSAWGYWLCATIGVVSYLVVAFAAIGSLTDTTDFILFGDGNTIPAFFGESLVLWLVHYLVLRGVKQAALINLLATLAKSLPLILFIGCAWWYFEPAKFTFDHAGHALQTPFIDQVKNTMLITLWVFTGVEGAIILSERAKNRNDIGKATCFGVVFALILYVAISLLSLGVMNRAEVAALPNPSMAGIMALMTGFGGKVLISIGLIISVLASYLSWILYSAEVPCTAAEYGAFPKRFSDKNKNGTSPAALMMTSITVQICLLMVMFTGKGYNTLVLISTSMILIPYFLVAAFLVKLSFRINTTLSVRLIGTGASLYGLWLIYAAGLDALMLSSLLYVPGLILYFYTKRTQRIPAQSS</sequence>
<evidence type="ECO:0000256" key="5">
    <source>
        <dbReference type="ARBA" id="ARBA00022692"/>
    </source>
</evidence>
<gene>
    <name evidence="10" type="primary">ydgI</name>
    <name evidence="10" type="ORF">VQ7734_04381</name>
</gene>
<dbReference type="GO" id="GO:0022857">
    <property type="term" value="F:transmembrane transporter activity"/>
    <property type="evidence" value="ECO:0007669"/>
    <property type="project" value="InterPro"/>
</dbReference>
<evidence type="ECO:0000256" key="6">
    <source>
        <dbReference type="ARBA" id="ARBA00022970"/>
    </source>
</evidence>
<dbReference type="InterPro" id="IPR004754">
    <property type="entry name" value="Amino_acid_antiprt"/>
</dbReference>
<dbReference type="EMBL" id="FRFG01000072">
    <property type="protein sequence ID" value="SHO58609.1"/>
    <property type="molecule type" value="Genomic_DNA"/>
</dbReference>
<evidence type="ECO:0000256" key="3">
    <source>
        <dbReference type="ARBA" id="ARBA00022448"/>
    </source>
</evidence>
<protein>
    <submittedName>
        <fullName evidence="10">Putative arginine/ornithine antiporter</fullName>
    </submittedName>
</protein>
<feature type="transmembrane region" description="Helical" evidence="9">
    <location>
        <begin position="270"/>
        <end position="297"/>
    </location>
</feature>
<keyword evidence="6" id="KW-0029">Amino-acid transport</keyword>
<feature type="transmembrane region" description="Helical" evidence="9">
    <location>
        <begin position="155"/>
        <end position="180"/>
    </location>
</feature>
<accession>A0A1M7Z0X4</accession>
<proteinExistence type="inferred from homology"/>
<feature type="transmembrane region" description="Helical" evidence="9">
    <location>
        <begin position="91"/>
        <end position="112"/>
    </location>
</feature>
<feature type="transmembrane region" description="Helical" evidence="9">
    <location>
        <begin position="392"/>
        <end position="408"/>
    </location>
</feature>
<evidence type="ECO:0000256" key="4">
    <source>
        <dbReference type="ARBA" id="ARBA00022475"/>
    </source>
</evidence>
<dbReference type="Pfam" id="PF13520">
    <property type="entry name" value="AA_permease_2"/>
    <property type="match status" value="1"/>
</dbReference>
<feature type="transmembrane region" description="Helical" evidence="9">
    <location>
        <begin position="132"/>
        <end position="148"/>
    </location>
</feature>
<evidence type="ECO:0000256" key="9">
    <source>
        <dbReference type="SAM" id="Phobius"/>
    </source>
</evidence>
<dbReference type="InterPro" id="IPR050367">
    <property type="entry name" value="APC_superfamily"/>
</dbReference>
<evidence type="ECO:0000256" key="7">
    <source>
        <dbReference type="ARBA" id="ARBA00022989"/>
    </source>
</evidence>
<reference evidence="11" key="1">
    <citation type="submission" date="2016-12" db="EMBL/GenBank/DDBJ databases">
        <authorList>
            <person name="Rodrigo-Torres L."/>
            <person name="Arahal R.D."/>
            <person name="Lucena T."/>
        </authorList>
    </citation>
    <scope>NUCLEOTIDE SEQUENCE [LARGE SCALE GENOMIC DNA]</scope>
</reference>
<evidence type="ECO:0000256" key="8">
    <source>
        <dbReference type="ARBA" id="ARBA00023136"/>
    </source>
</evidence>
<dbReference type="AlphaFoldDB" id="A0A1M7Z0X4"/>
<feature type="transmembrane region" description="Helical" evidence="9">
    <location>
        <begin position="42"/>
        <end position="62"/>
    </location>
</feature>
<evidence type="ECO:0000256" key="2">
    <source>
        <dbReference type="ARBA" id="ARBA00008220"/>
    </source>
</evidence>
<feature type="transmembrane region" description="Helical" evidence="9">
    <location>
        <begin position="360"/>
        <end position="380"/>
    </location>
</feature>
<feature type="transmembrane region" description="Helical" evidence="9">
    <location>
        <begin position="334"/>
        <end position="354"/>
    </location>
</feature>
<keyword evidence="8 9" id="KW-0472">Membrane</keyword>
<dbReference type="STRING" id="1117707.VQ7734_04381"/>
<feature type="transmembrane region" description="Helical" evidence="9">
    <location>
        <begin position="205"/>
        <end position="223"/>
    </location>
</feature>
<evidence type="ECO:0000313" key="11">
    <source>
        <dbReference type="Proteomes" id="UP000184600"/>
    </source>
</evidence>
<keyword evidence="11" id="KW-1185">Reference proteome</keyword>
<dbReference type="Proteomes" id="UP000184600">
    <property type="component" value="Unassembled WGS sequence"/>
</dbReference>